<name>A0A8T2M2W0_ASTMX</name>
<comment type="caution">
    <text evidence="2">The sequence shown here is derived from an EMBL/GenBank/DDBJ whole genome shotgun (WGS) entry which is preliminary data.</text>
</comment>
<evidence type="ECO:0000313" key="2">
    <source>
        <dbReference type="EMBL" id="KAG9278359.1"/>
    </source>
</evidence>
<feature type="domain" description="C-type lectin" evidence="1">
    <location>
        <begin position="162"/>
        <end position="253"/>
    </location>
</feature>
<accession>A0A8T2M2W0</accession>
<dbReference type="PANTHER" id="PTHR45784">
    <property type="entry name" value="C-TYPE LECTIN DOMAIN FAMILY 20 MEMBER A-RELATED"/>
    <property type="match status" value="1"/>
</dbReference>
<dbReference type="AlphaFoldDB" id="A0A8T2M2W0"/>
<keyword evidence="2" id="KW-0675">Receptor</keyword>
<evidence type="ECO:0000313" key="3">
    <source>
        <dbReference type="Proteomes" id="UP000752171"/>
    </source>
</evidence>
<proteinExistence type="predicted"/>
<organism evidence="2 3">
    <name type="scientific">Astyanax mexicanus</name>
    <name type="common">Blind cave fish</name>
    <name type="synonym">Astyanax fasciatus mexicanus</name>
    <dbReference type="NCBI Taxonomy" id="7994"/>
    <lineage>
        <taxon>Eukaryota</taxon>
        <taxon>Metazoa</taxon>
        <taxon>Chordata</taxon>
        <taxon>Craniata</taxon>
        <taxon>Vertebrata</taxon>
        <taxon>Euteleostomi</taxon>
        <taxon>Actinopterygii</taxon>
        <taxon>Neopterygii</taxon>
        <taxon>Teleostei</taxon>
        <taxon>Ostariophysi</taxon>
        <taxon>Characiformes</taxon>
        <taxon>Characoidei</taxon>
        <taxon>Acestrorhamphidae</taxon>
        <taxon>Acestrorhamphinae</taxon>
        <taxon>Astyanax</taxon>
    </lineage>
</organism>
<gene>
    <name evidence="2" type="primary">MRC1</name>
    <name evidence="2" type="ORF">AMEX_G6224</name>
</gene>
<dbReference type="InterPro" id="IPR001304">
    <property type="entry name" value="C-type_lectin-like"/>
</dbReference>
<feature type="domain" description="C-type lectin" evidence="1">
    <location>
        <begin position="493"/>
        <end position="598"/>
    </location>
</feature>
<evidence type="ECO:0000259" key="1">
    <source>
        <dbReference type="PROSITE" id="PS50041"/>
    </source>
</evidence>
<feature type="domain" description="C-type lectin" evidence="1">
    <location>
        <begin position="259"/>
        <end position="366"/>
    </location>
</feature>
<reference evidence="2 3" key="1">
    <citation type="submission" date="2021-07" db="EMBL/GenBank/DDBJ databases">
        <authorList>
            <person name="Imarazene B."/>
            <person name="Zahm M."/>
            <person name="Klopp C."/>
            <person name="Cabau C."/>
            <person name="Beille S."/>
            <person name="Jouanno E."/>
            <person name="Castinel A."/>
            <person name="Lluch J."/>
            <person name="Gil L."/>
            <person name="Kuchtly C."/>
            <person name="Lopez Roques C."/>
            <person name="Donnadieu C."/>
            <person name="Parrinello H."/>
            <person name="Journot L."/>
            <person name="Du K."/>
            <person name="Schartl M."/>
            <person name="Retaux S."/>
            <person name="Guiguen Y."/>
        </authorList>
    </citation>
    <scope>NUCLEOTIDE SEQUENCE [LARGE SCALE GENOMIC DNA]</scope>
    <source>
        <strain evidence="2">Pach_M1</strain>
        <tissue evidence="2">Testis</tissue>
    </source>
</reference>
<sequence length="607" mass="70107">MPSCAVMKTNGSWANITCTETRNFMCYKQNQTKNSSYHLITEKMTWYEAQSYCRKNYTDLVSIENQTQNEDVRKEGMKSSDFFWIGLLHDDWEWADGRRSAYRNWLTGSSQIIPGRNCVHLEAGKWQTASCIITVPGTLCYKEQSLNRTFHLIEKNLTLMECSRNYTNLVTIHNESQNAELINLTNTLLPANSKVWIGLKRSNYSFKWSNGDNVNKFKNLSGSCWKMPCCAAMITNGSWINMLCTEKRNFMCYKQDQTEHNYSYHLITENKTWYEAQSYCKNRFTDLVSIRDQEQNEKVRKEGMKSSTLFWIGLLRDDWQWADGGRSAYRNWGAGEPRPSTTTSDCTQLKNGTWQAVTCSSKVDAVMCYRAKESCNRTFHLLVKNMNQSEARAACRENYTDLATVHNDIENAELINQIKTSDELSENSKVWIGLQRSNYSFKWSNGDNDNKLKNMFGSCWKMPCCAAMRADASWDNITCTETRNFMCYKQVNLTSVSYHLITDQSKTWYKAQNFCRSIYTDLVSIKDQVQNVEVMKAGMKSSTPFWIGLLHDDWQWADGGRSAYRNWEDGQPRPSSSSSSSNCTQLKVNGKWQTVPCSNVVEAIMCY</sequence>
<feature type="domain" description="C-type lectin" evidence="1">
    <location>
        <begin position="32"/>
        <end position="131"/>
    </location>
</feature>
<dbReference type="InterPro" id="IPR016187">
    <property type="entry name" value="CTDL_fold"/>
</dbReference>
<protein>
    <submittedName>
        <fullName evidence="2">Macrophage mannose receptor 1-like</fullName>
    </submittedName>
</protein>
<dbReference type="Pfam" id="PF00059">
    <property type="entry name" value="Lectin_C"/>
    <property type="match status" value="5"/>
</dbReference>
<dbReference type="EMBL" id="JAICCE010000004">
    <property type="protein sequence ID" value="KAG9278359.1"/>
    <property type="molecule type" value="Genomic_DNA"/>
</dbReference>
<dbReference type="Proteomes" id="UP000752171">
    <property type="component" value="Unassembled WGS sequence"/>
</dbReference>
<dbReference type="PROSITE" id="PS50041">
    <property type="entry name" value="C_TYPE_LECTIN_2"/>
    <property type="match status" value="5"/>
</dbReference>
<dbReference type="SMART" id="SM00034">
    <property type="entry name" value="CLECT"/>
    <property type="match status" value="5"/>
</dbReference>
<dbReference type="SUPFAM" id="SSF56436">
    <property type="entry name" value="C-type lectin-like"/>
    <property type="match status" value="5"/>
</dbReference>
<dbReference type="Gene3D" id="3.10.100.10">
    <property type="entry name" value="Mannose-Binding Protein A, subunit A"/>
    <property type="match status" value="5"/>
</dbReference>
<feature type="domain" description="C-type lectin" evidence="1">
    <location>
        <begin position="368"/>
        <end position="488"/>
    </location>
</feature>
<dbReference type="InterPro" id="IPR016186">
    <property type="entry name" value="C-type_lectin-like/link_sf"/>
</dbReference>
<dbReference type="PANTHER" id="PTHR45784:SF3">
    <property type="entry name" value="C-TYPE LECTIN DOMAIN FAMILY 4 MEMBER K-LIKE-RELATED"/>
    <property type="match status" value="1"/>
</dbReference>